<comment type="catalytic activity">
    <reaction evidence="6">
        <text>(6S)-5,6,7,8-tetrahydrofolate + formate + ATP = (6R)-10-formyltetrahydrofolate + ADP + phosphate</text>
        <dbReference type="Rhea" id="RHEA:20221"/>
        <dbReference type="ChEBI" id="CHEBI:15740"/>
        <dbReference type="ChEBI" id="CHEBI:30616"/>
        <dbReference type="ChEBI" id="CHEBI:43474"/>
        <dbReference type="ChEBI" id="CHEBI:57453"/>
        <dbReference type="ChEBI" id="CHEBI:195366"/>
        <dbReference type="ChEBI" id="CHEBI:456216"/>
        <dbReference type="EC" id="6.3.4.3"/>
    </reaction>
</comment>
<name>A0ABV2FKB4_9STRE</name>
<evidence type="ECO:0000256" key="2">
    <source>
        <dbReference type="ARBA" id="ARBA00022563"/>
    </source>
</evidence>
<comment type="similarity">
    <text evidence="6">Belongs to the formate--tetrahydrofolate ligase family.</text>
</comment>
<dbReference type="InterPro" id="IPR027417">
    <property type="entry name" value="P-loop_NTPase"/>
</dbReference>
<evidence type="ECO:0000256" key="3">
    <source>
        <dbReference type="ARBA" id="ARBA00022598"/>
    </source>
</evidence>
<evidence type="ECO:0000256" key="1">
    <source>
        <dbReference type="ARBA" id="ARBA00004777"/>
    </source>
</evidence>
<dbReference type="EC" id="6.3.4.3" evidence="6"/>
<dbReference type="PROSITE" id="PS00722">
    <property type="entry name" value="FTHFS_2"/>
    <property type="match status" value="1"/>
</dbReference>
<protein>
    <recommendedName>
        <fullName evidence="6">Formate--tetrahydrofolate ligase</fullName>
        <ecNumber evidence="6">6.3.4.3</ecNumber>
    </recommendedName>
    <alternativeName>
        <fullName evidence="6">Formyltetrahydrofolate synthetase</fullName>
        <shortName evidence="6">FHS</shortName>
        <shortName evidence="6">FTHFS</shortName>
    </alternativeName>
</protein>
<gene>
    <name evidence="6" type="primary">fhs</name>
    <name evidence="7" type="ORF">ABID29_002126</name>
</gene>
<sequence>MVSDIEIANSVEMEPIIEVAKRIGIEEENLSLFGKYKAKIDLGQLEVLKDKPDGKLILVTAISPTPAGEGKTTTSVGLVDALSHIGKKAAIALREPSLGPVFGVKGGAAGGGHAQVVPMEDINLHFTGDFHAIGAANNLLAAMIDNHIHHGNSLGIDSRRITWKRVVDINDRQLRHIVNGLQGKVNGVPREDGYDITVASEIMAILCLSENIVDLKERLEKIIIGYNYQGEPVTAGDLKAAGAMAALLKEAIHPNLVQTLEHTPALIHGGPFANIAHGCNSVLATKLALKYADYVVTEAGFGADLGAEKFIDIKCRLSGLRPSAVVLVATIRALKMHGGVAKTDLATENVQAVLDGLPNLDRHLKNIQEVYGLPAVVAINKFPLDTEAELQAVYDACAKRGAQVVISDVWANGGAGGRDLAEAVIKLAEGENNFSFVYDNEDSIETKLEKIVTKVYGGKGIQLSPAAKRELTDLERLGFGNYPICMAKTQYSFSDNASLLGAPEDFTVKISNLKVSAGAGFIVALTGTIMTMPGLPKVPASEKIDIDAQGNITGLF</sequence>
<dbReference type="PROSITE" id="PS00721">
    <property type="entry name" value="FTHFS_1"/>
    <property type="match status" value="1"/>
</dbReference>
<comment type="pathway">
    <text evidence="1 6">One-carbon metabolism; tetrahydrofolate interconversion.</text>
</comment>
<keyword evidence="3 6" id="KW-0436">Ligase</keyword>
<proteinExistence type="inferred from homology"/>
<dbReference type="Gene3D" id="3.30.1510.10">
    <property type="entry name" value="Domain 2, N(10)-formyltetrahydrofolate synthetase"/>
    <property type="match status" value="1"/>
</dbReference>
<dbReference type="Pfam" id="PF01268">
    <property type="entry name" value="FTHFS"/>
    <property type="match status" value="1"/>
</dbReference>
<keyword evidence="8" id="KW-1185">Reference proteome</keyword>
<keyword evidence="5 6" id="KW-0067">ATP-binding</keyword>
<comment type="caution">
    <text evidence="7">The sequence shown here is derived from an EMBL/GenBank/DDBJ whole genome shotgun (WGS) entry which is preliminary data.</text>
</comment>
<evidence type="ECO:0000256" key="6">
    <source>
        <dbReference type="HAMAP-Rule" id="MF_01543"/>
    </source>
</evidence>
<dbReference type="HAMAP" id="MF_01543">
    <property type="entry name" value="FTHFS"/>
    <property type="match status" value="1"/>
</dbReference>
<dbReference type="InterPro" id="IPR000559">
    <property type="entry name" value="Formate_THF_ligase"/>
</dbReference>
<dbReference type="SUPFAM" id="SSF52540">
    <property type="entry name" value="P-loop containing nucleoside triphosphate hydrolases"/>
    <property type="match status" value="1"/>
</dbReference>
<dbReference type="InterPro" id="IPR020628">
    <property type="entry name" value="Formate_THF_ligase_CS"/>
</dbReference>
<dbReference type="Proteomes" id="UP001549122">
    <property type="component" value="Unassembled WGS sequence"/>
</dbReference>
<dbReference type="NCBIfam" id="NF010030">
    <property type="entry name" value="PRK13505.1"/>
    <property type="match status" value="1"/>
</dbReference>
<keyword evidence="4 6" id="KW-0547">Nucleotide-binding</keyword>
<evidence type="ECO:0000256" key="4">
    <source>
        <dbReference type="ARBA" id="ARBA00022741"/>
    </source>
</evidence>
<evidence type="ECO:0000313" key="7">
    <source>
        <dbReference type="EMBL" id="MET3558977.1"/>
    </source>
</evidence>
<evidence type="ECO:0000256" key="5">
    <source>
        <dbReference type="ARBA" id="ARBA00022840"/>
    </source>
</evidence>
<dbReference type="CDD" id="cd00477">
    <property type="entry name" value="FTHFS"/>
    <property type="match status" value="1"/>
</dbReference>
<dbReference type="Gene3D" id="3.10.410.10">
    <property type="entry name" value="Formyltetrahydrofolate synthetase, domain 3"/>
    <property type="match status" value="1"/>
</dbReference>
<dbReference type="RefSeq" id="WP_354366079.1">
    <property type="nucleotide sequence ID" value="NZ_JBEPLO010000029.1"/>
</dbReference>
<reference evidence="7 8" key="1">
    <citation type="submission" date="2024-06" db="EMBL/GenBank/DDBJ databases">
        <title>Genomic Encyclopedia of Type Strains, Phase IV (KMG-IV): sequencing the most valuable type-strain genomes for metagenomic binning, comparative biology and taxonomic classification.</title>
        <authorList>
            <person name="Goeker M."/>
        </authorList>
    </citation>
    <scope>NUCLEOTIDE SEQUENCE [LARGE SCALE GENOMIC DNA]</scope>
    <source>
        <strain evidence="7 8">DSM 28303</strain>
    </source>
</reference>
<accession>A0ABV2FKB4</accession>
<dbReference type="Gene3D" id="3.40.50.300">
    <property type="entry name" value="P-loop containing nucleotide triphosphate hydrolases"/>
    <property type="match status" value="1"/>
</dbReference>
<feature type="binding site" evidence="6">
    <location>
        <begin position="65"/>
        <end position="72"/>
    </location>
    <ligand>
        <name>ATP</name>
        <dbReference type="ChEBI" id="CHEBI:30616"/>
    </ligand>
</feature>
<dbReference type="GO" id="GO:0004329">
    <property type="term" value="F:formate-tetrahydrofolate ligase activity"/>
    <property type="evidence" value="ECO:0007669"/>
    <property type="project" value="UniProtKB-EC"/>
</dbReference>
<dbReference type="EMBL" id="JBEPLO010000029">
    <property type="protein sequence ID" value="MET3558977.1"/>
    <property type="molecule type" value="Genomic_DNA"/>
</dbReference>
<evidence type="ECO:0000313" key="8">
    <source>
        <dbReference type="Proteomes" id="UP001549122"/>
    </source>
</evidence>
<keyword evidence="2 6" id="KW-0554">One-carbon metabolism</keyword>
<organism evidence="7 8">
    <name type="scientific">Streptococcus rupicaprae</name>
    <dbReference type="NCBI Taxonomy" id="759619"/>
    <lineage>
        <taxon>Bacteria</taxon>
        <taxon>Bacillati</taxon>
        <taxon>Bacillota</taxon>
        <taxon>Bacilli</taxon>
        <taxon>Lactobacillales</taxon>
        <taxon>Streptococcaceae</taxon>
        <taxon>Streptococcus</taxon>
    </lineage>
</organism>